<dbReference type="AlphaFoldDB" id="A0A7G3ZLK5"/>
<evidence type="ECO:0000256" key="12">
    <source>
        <dbReference type="SAM" id="Coils"/>
    </source>
</evidence>
<evidence type="ECO:0000313" key="14">
    <source>
        <dbReference type="EMBL" id="QLL34391.1"/>
    </source>
</evidence>
<evidence type="ECO:0000256" key="7">
    <source>
        <dbReference type="ARBA" id="ARBA00022838"/>
    </source>
</evidence>
<evidence type="ECO:0000259" key="13">
    <source>
        <dbReference type="Pfam" id="PF03800"/>
    </source>
</evidence>
<dbReference type="GO" id="GO:0051315">
    <property type="term" value="P:attachment of mitotic spindle microtubules to kinetochore"/>
    <property type="evidence" value="ECO:0007669"/>
    <property type="project" value="TreeGrafter"/>
</dbReference>
<organism evidence="14 15">
    <name type="scientific">Torulaspora globosa</name>
    <dbReference type="NCBI Taxonomy" id="48254"/>
    <lineage>
        <taxon>Eukaryota</taxon>
        <taxon>Fungi</taxon>
        <taxon>Dikarya</taxon>
        <taxon>Ascomycota</taxon>
        <taxon>Saccharomycotina</taxon>
        <taxon>Saccharomycetes</taxon>
        <taxon>Saccharomycetales</taxon>
        <taxon>Saccharomycetaceae</taxon>
        <taxon>Torulaspora</taxon>
    </lineage>
</organism>
<dbReference type="GO" id="GO:0031262">
    <property type="term" value="C:Ndc80 complex"/>
    <property type="evidence" value="ECO:0007669"/>
    <property type="project" value="InterPro"/>
</dbReference>
<evidence type="ECO:0000256" key="9">
    <source>
        <dbReference type="ARBA" id="ARBA00023242"/>
    </source>
</evidence>
<evidence type="ECO:0000256" key="1">
    <source>
        <dbReference type="ARBA" id="ARBA00004123"/>
    </source>
</evidence>
<dbReference type="KEGG" id="tgb:HG536_0G02520"/>
<evidence type="ECO:0000256" key="5">
    <source>
        <dbReference type="ARBA" id="ARBA00022618"/>
    </source>
</evidence>
<evidence type="ECO:0000256" key="2">
    <source>
        <dbReference type="ARBA" id="ARBA00004629"/>
    </source>
</evidence>
<name>A0A7G3ZLK5_9SACH</name>
<keyword evidence="7" id="KW-0995">Kinetochore</keyword>
<gene>
    <name evidence="14" type="ORF">HG536_0G02520</name>
</gene>
<evidence type="ECO:0000256" key="10">
    <source>
        <dbReference type="ARBA" id="ARBA00023306"/>
    </source>
</evidence>
<dbReference type="GO" id="GO:0007052">
    <property type="term" value="P:mitotic spindle organization"/>
    <property type="evidence" value="ECO:0007669"/>
    <property type="project" value="TreeGrafter"/>
</dbReference>
<dbReference type="Proteomes" id="UP000515788">
    <property type="component" value="Chromosome 7"/>
</dbReference>
<dbReference type="PANTHER" id="PTHR21650:SF2">
    <property type="entry name" value="KINETOCHORE PROTEIN NUF2"/>
    <property type="match status" value="1"/>
</dbReference>
<feature type="coiled-coil region" evidence="12">
    <location>
        <begin position="159"/>
        <end position="282"/>
    </location>
</feature>
<comment type="similarity">
    <text evidence="3">Belongs to the NUF2 family.</text>
</comment>
<keyword evidence="6" id="KW-0498">Mitosis</keyword>
<dbReference type="RefSeq" id="XP_037141065.1">
    <property type="nucleotide sequence ID" value="XM_037285169.1"/>
</dbReference>
<evidence type="ECO:0000256" key="3">
    <source>
        <dbReference type="ARBA" id="ARBA00005498"/>
    </source>
</evidence>
<keyword evidence="8 12" id="KW-0175">Coiled coil</keyword>
<comment type="subcellular location">
    <subcellularLocation>
        <location evidence="2">Chromosome</location>
        <location evidence="2">Centromere</location>
        <location evidence="2">Kinetochore</location>
    </subcellularLocation>
    <subcellularLocation>
        <location evidence="1">Nucleus</location>
    </subcellularLocation>
</comment>
<keyword evidence="10" id="KW-0131">Cell cycle</keyword>
<sequence length="454" mass="53272">MSMDIFPLLDTLELATCLQSCDFSLATEDNIARPTSQFVITLYKQIIDSFMGISPDYLPGNGKRKIEESEPGYGEETGFSESMQVLVLNKICYRFFQNIGVADFNLTDLYRPDAHRTKRILSAVVNYARFREERMFDCNKFISETETLLGQLRSRFDDYNLLQQQIKRYEDEERKIEGLASQGNGDELQALEENNRSIEMQLKKLTQLQESLSIDYNNYKEEKQKLLKELEALGFQIVELDSEREKLKRYSESNMDELENSIAELQRSLDSKREKLATLEDRQRNFHTSTQTFNRVIEEVYDVLQVLSTKIRDSHREEENLIDFKQQLLMRRDKLRNVLNSGVMVKLAILDEQIESQKTKLASFYQSSKASHEDNADQISKLQEKYTKEIVPKIQETEIHIEQNLLVGQVKKLEEDMHKLKIDFQREVDQIDTEHSLLANHMNNYMTIMLERMD</sequence>
<dbReference type="PANTHER" id="PTHR21650">
    <property type="entry name" value="MEMBRALIN/KINETOCHORE PROTEIN NUF2"/>
    <property type="match status" value="1"/>
</dbReference>
<keyword evidence="4" id="KW-0158">Chromosome</keyword>
<keyword evidence="15" id="KW-1185">Reference proteome</keyword>
<dbReference type="InterPro" id="IPR038275">
    <property type="entry name" value="Nuf2_N_sf"/>
</dbReference>
<dbReference type="GO" id="GO:0005634">
    <property type="term" value="C:nucleus"/>
    <property type="evidence" value="ECO:0007669"/>
    <property type="project" value="UniProtKB-SubCell"/>
</dbReference>
<evidence type="ECO:0000256" key="11">
    <source>
        <dbReference type="ARBA" id="ARBA00023328"/>
    </source>
</evidence>
<keyword evidence="11" id="KW-0137">Centromere</keyword>
<keyword evidence="5" id="KW-0132">Cell division</keyword>
<dbReference type="Pfam" id="PF03800">
    <property type="entry name" value="Nuf2"/>
    <property type="match status" value="1"/>
</dbReference>
<dbReference type="GO" id="GO:0051301">
    <property type="term" value="P:cell division"/>
    <property type="evidence" value="ECO:0007669"/>
    <property type="project" value="UniProtKB-KW"/>
</dbReference>
<dbReference type="OrthoDB" id="8194677at2759"/>
<dbReference type="GeneID" id="59327632"/>
<proteinExistence type="inferred from homology"/>
<dbReference type="InterPro" id="IPR005549">
    <property type="entry name" value="Kinetochore_Nuf2_N"/>
</dbReference>
<feature type="domain" description="Kinetochore protein Nuf2 N-terminal" evidence="13">
    <location>
        <begin position="4"/>
        <end position="146"/>
    </location>
</feature>
<accession>A0A7G3ZLK5</accession>
<evidence type="ECO:0000256" key="8">
    <source>
        <dbReference type="ARBA" id="ARBA00023054"/>
    </source>
</evidence>
<evidence type="ECO:0000256" key="6">
    <source>
        <dbReference type="ARBA" id="ARBA00022776"/>
    </source>
</evidence>
<evidence type="ECO:0000313" key="15">
    <source>
        <dbReference type="Proteomes" id="UP000515788"/>
    </source>
</evidence>
<keyword evidence="9" id="KW-0539">Nucleus</keyword>
<dbReference type="GO" id="GO:0051383">
    <property type="term" value="P:kinetochore organization"/>
    <property type="evidence" value="ECO:0007669"/>
    <property type="project" value="TreeGrafter"/>
</dbReference>
<dbReference type="GO" id="GO:0044877">
    <property type="term" value="F:protein-containing complex binding"/>
    <property type="evidence" value="ECO:0007669"/>
    <property type="project" value="TreeGrafter"/>
</dbReference>
<evidence type="ECO:0000256" key="4">
    <source>
        <dbReference type="ARBA" id="ARBA00022454"/>
    </source>
</evidence>
<dbReference type="GO" id="GO:0045132">
    <property type="term" value="P:meiotic chromosome segregation"/>
    <property type="evidence" value="ECO:0007669"/>
    <property type="project" value="TreeGrafter"/>
</dbReference>
<protein>
    <recommendedName>
        <fullName evidence="13">Kinetochore protein Nuf2 N-terminal domain-containing protein</fullName>
    </recommendedName>
</protein>
<dbReference type="Gene3D" id="1.10.418.60">
    <property type="entry name" value="Ncd80 complex, Nuf2 subunit"/>
    <property type="match status" value="1"/>
</dbReference>
<dbReference type="EMBL" id="CP059252">
    <property type="protein sequence ID" value="QLL34391.1"/>
    <property type="molecule type" value="Genomic_DNA"/>
</dbReference>
<reference evidence="14 15" key="1">
    <citation type="submission" date="2020-06" db="EMBL/GenBank/DDBJ databases">
        <title>The yeast mating-type switching endonuclease HO is a domesticated member of an unorthodox homing genetic element family.</title>
        <authorList>
            <person name="Coughlan A.Y."/>
            <person name="Lombardi L."/>
            <person name="Braun-Galleani S."/>
            <person name="Martos A.R."/>
            <person name="Galeote V."/>
            <person name="Bigey F."/>
            <person name="Dequin S."/>
            <person name="Byrne K.P."/>
            <person name="Wolfe K.H."/>
        </authorList>
    </citation>
    <scope>NUCLEOTIDE SEQUENCE [LARGE SCALE GENOMIC DNA]</scope>
    <source>
        <strain evidence="14 15">CBS764</strain>
    </source>
</reference>